<dbReference type="EMBL" id="JQSG02000001">
    <property type="protein sequence ID" value="OBS10413.1"/>
    <property type="molecule type" value="Genomic_DNA"/>
</dbReference>
<proteinExistence type="predicted"/>
<dbReference type="InterPro" id="IPR052573">
    <property type="entry name" value="DnaJ_C_subfamily_28"/>
</dbReference>
<protein>
    <recommendedName>
        <fullName evidence="1">DnaJ homologue subfamily C member 28 conserved domain-containing protein</fullName>
    </recommendedName>
</protein>
<gene>
    <name evidence="2" type="ORF">Thpro_020129</name>
</gene>
<dbReference type="RefSeq" id="WP_038087334.1">
    <property type="nucleotide sequence ID" value="NZ_JQSG02000001.1"/>
</dbReference>
<dbReference type="PANTHER" id="PTHR39158">
    <property type="entry name" value="OS08G0560600 PROTEIN"/>
    <property type="match status" value="1"/>
</dbReference>
<evidence type="ECO:0000259" key="1">
    <source>
        <dbReference type="Pfam" id="PF09350"/>
    </source>
</evidence>
<dbReference type="PANTHER" id="PTHR39158:SF1">
    <property type="entry name" value="DNAJ HOMOLOG SUBFAMILY C MEMBER 28"/>
    <property type="match status" value="1"/>
</dbReference>
<dbReference type="InterPro" id="IPR018961">
    <property type="entry name" value="DnaJ_homolog_subfam-C_membr-28"/>
</dbReference>
<feature type="domain" description="DnaJ homologue subfamily C member 28 conserved" evidence="1">
    <location>
        <begin position="7"/>
        <end position="72"/>
    </location>
</feature>
<name>A0A1A6C772_9GAMM</name>
<reference evidence="2 3" key="1">
    <citation type="journal article" date="2014" name="Genome Announc.">
        <title>Draft Genome Sequence of the Iron-Oxidizing, Acidophilic, and Halotolerant 'Thiobacillus prosperus' Type Strain DSM 5130.</title>
        <authorList>
            <person name="Ossandon F.J."/>
            <person name="Cardenas J.P."/>
            <person name="Corbett M."/>
            <person name="Quatrini R."/>
            <person name="Holmes D.S."/>
            <person name="Watkin E."/>
        </authorList>
    </citation>
    <scope>NUCLEOTIDE SEQUENCE [LARGE SCALE GENOMIC DNA]</scope>
    <source>
        <strain evidence="2 3">DSM 5130</strain>
    </source>
</reference>
<evidence type="ECO:0000313" key="3">
    <source>
        <dbReference type="Proteomes" id="UP000029273"/>
    </source>
</evidence>
<organism evidence="2 3">
    <name type="scientific">Acidihalobacter prosperus</name>
    <dbReference type="NCBI Taxonomy" id="160660"/>
    <lineage>
        <taxon>Bacteria</taxon>
        <taxon>Pseudomonadati</taxon>
        <taxon>Pseudomonadota</taxon>
        <taxon>Gammaproteobacteria</taxon>
        <taxon>Chromatiales</taxon>
        <taxon>Ectothiorhodospiraceae</taxon>
        <taxon>Acidihalobacter</taxon>
    </lineage>
</organism>
<comment type="caution">
    <text evidence="2">The sequence shown here is derived from an EMBL/GenBank/DDBJ whole genome shotgun (WGS) entry which is preliminary data.</text>
</comment>
<accession>A0A1A6C772</accession>
<evidence type="ECO:0000313" key="2">
    <source>
        <dbReference type="EMBL" id="OBS10413.1"/>
    </source>
</evidence>
<dbReference type="AlphaFoldDB" id="A0A1A6C772"/>
<dbReference type="Pfam" id="PF09350">
    <property type="entry name" value="DJC28_CD"/>
    <property type="match status" value="1"/>
</dbReference>
<sequence length="127" mass="14180">MDPVDAIAERRIREALERGELDDLPGAGRPLNLDDDAHVPPELRAAYRLLKNAGFLPPEVELRREIGEAQGLIDAATGPGERDRAQRRLELLHLRLRLRGDSGRDPRLDEAYREAVQVRLDRCGSGG</sequence>
<dbReference type="Proteomes" id="UP000029273">
    <property type="component" value="Unassembled WGS sequence"/>
</dbReference>
<keyword evidence="3" id="KW-1185">Reference proteome</keyword>
<dbReference type="STRING" id="160660.BJI67_09435"/>
<dbReference type="OrthoDB" id="9798476at2"/>